<dbReference type="RefSeq" id="XP_046601302.1">
    <property type="nucleotide sequence ID" value="XM_046745346.1"/>
</dbReference>
<proteinExistence type="inferred from homology"/>
<dbReference type="Pfam" id="PF15884">
    <property type="entry name" value="QIL1"/>
    <property type="match status" value="1"/>
</dbReference>
<gene>
    <name evidence="10" type="primary">LOC107220171</name>
</gene>
<evidence type="ECO:0000256" key="6">
    <source>
        <dbReference type="ARBA" id="ARBA00023128"/>
    </source>
</evidence>
<comment type="subcellular location">
    <subcellularLocation>
        <location evidence="1 8">Mitochondrion inner membrane</location>
        <topology evidence="1 8">Single-pass membrane protein</topology>
    </subcellularLocation>
</comment>
<evidence type="ECO:0000313" key="9">
    <source>
        <dbReference type="Proteomes" id="UP000829291"/>
    </source>
</evidence>
<comment type="similarity">
    <text evidence="2 8">Belongs to the MICOS complex subunit Mic13 family.</text>
</comment>
<name>A0ABM3GLZ8_NEOLC</name>
<evidence type="ECO:0000256" key="3">
    <source>
        <dbReference type="ARBA" id="ARBA00022692"/>
    </source>
</evidence>
<keyword evidence="7" id="KW-0472">Membrane</keyword>
<organism evidence="9 10">
    <name type="scientific">Neodiprion lecontei</name>
    <name type="common">Redheaded pine sawfly</name>
    <dbReference type="NCBI Taxonomy" id="441921"/>
    <lineage>
        <taxon>Eukaryota</taxon>
        <taxon>Metazoa</taxon>
        <taxon>Ecdysozoa</taxon>
        <taxon>Arthropoda</taxon>
        <taxon>Hexapoda</taxon>
        <taxon>Insecta</taxon>
        <taxon>Pterygota</taxon>
        <taxon>Neoptera</taxon>
        <taxon>Endopterygota</taxon>
        <taxon>Hymenoptera</taxon>
        <taxon>Tenthredinoidea</taxon>
        <taxon>Diprionidae</taxon>
        <taxon>Diprioninae</taxon>
        <taxon>Neodiprion</taxon>
    </lineage>
</organism>
<accession>A0ABM3GLZ8</accession>
<dbReference type="Proteomes" id="UP000829291">
    <property type="component" value="Chromosome 7"/>
</dbReference>
<evidence type="ECO:0000256" key="1">
    <source>
        <dbReference type="ARBA" id="ARBA00004434"/>
    </source>
</evidence>
<keyword evidence="4 8" id="KW-0999">Mitochondrion inner membrane</keyword>
<comment type="subunit">
    <text evidence="8">Component of the mitochondrial contact site and cristae organizing system (MICOS) complex.</text>
</comment>
<protein>
    <recommendedName>
        <fullName evidence="8">MICOS complex subunit MIC13</fullName>
    </recommendedName>
</protein>
<evidence type="ECO:0000313" key="10">
    <source>
        <dbReference type="RefSeq" id="XP_046601302.1"/>
    </source>
</evidence>
<evidence type="ECO:0000256" key="8">
    <source>
        <dbReference type="RuleBase" id="RU363009"/>
    </source>
</evidence>
<evidence type="ECO:0000256" key="7">
    <source>
        <dbReference type="ARBA" id="ARBA00023136"/>
    </source>
</evidence>
<keyword evidence="3" id="KW-0812">Transmembrane</keyword>
<comment type="function">
    <text evidence="8">Component of the MICOS complex, a large protein complex of the mitochondrial inner membrane that plays crucial roles in the maintenance of crista junctions, inner membrane architecture, and formation of contact sites to the outer membrane.</text>
</comment>
<dbReference type="InterPro" id="IPR026769">
    <property type="entry name" value="Mic13"/>
</dbReference>
<keyword evidence="6 8" id="KW-0496">Mitochondrion</keyword>
<keyword evidence="5" id="KW-1133">Transmembrane helix</keyword>
<dbReference type="PANTHER" id="PTHR31816">
    <property type="entry name" value="MICOS COMPLEX SUBUNIT MIC13"/>
    <property type="match status" value="1"/>
</dbReference>
<sequence length="206" mass="22770">MKNGSQCIARTINLSNTKNSAPPRQVQKLVNADVRTPCPDSRSSYRSSRPVPVRVCMRRDVERTLPPKLCECSQKPPPETLVTKIRWLANGLLKSVIAAGLVYWTTAEGVWGDSEETENLYGRIVKSVSPVLQNVVDVKDTKVPHLENVRHKLLDGYNRAVLSIVGLTIGVPTKLEEKMSELFFPCEEVSSGDKGAGNKNSNKLNT</sequence>
<reference evidence="10" key="1">
    <citation type="submission" date="2025-08" db="UniProtKB">
        <authorList>
            <consortium name="RefSeq"/>
        </authorList>
    </citation>
    <scope>IDENTIFICATION</scope>
    <source>
        <tissue evidence="10">Thorax and Abdomen</tissue>
    </source>
</reference>
<dbReference type="GeneID" id="107220171"/>
<keyword evidence="9" id="KW-1185">Reference proteome</keyword>
<evidence type="ECO:0000256" key="4">
    <source>
        <dbReference type="ARBA" id="ARBA00022792"/>
    </source>
</evidence>
<dbReference type="PANTHER" id="PTHR31816:SF3">
    <property type="entry name" value="MICOS COMPLEX SUBUNIT MIC13"/>
    <property type="match status" value="1"/>
</dbReference>
<evidence type="ECO:0000256" key="5">
    <source>
        <dbReference type="ARBA" id="ARBA00022989"/>
    </source>
</evidence>
<evidence type="ECO:0000256" key="2">
    <source>
        <dbReference type="ARBA" id="ARBA00006771"/>
    </source>
</evidence>